<dbReference type="Proteomes" id="UP000218231">
    <property type="component" value="Unassembled WGS sequence"/>
</dbReference>
<evidence type="ECO:0000313" key="3">
    <source>
        <dbReference type="Proteomes" id="UP000218231"/>
    </source>
</evidence>
<name>A0A2A2JBB5_9BILA</name>
<dbReference type="SUPFAM" id="SSF56024">
    <property type="entry name" value="Phospholipase D/nuclease"/>
    <property type="match status" value="1"/>
</dbReference>
<evidence type="ECO:0000313" key="2">
    <source>
        <dbReference type="EMBL" id="PAV58914.1"/>
    </source>
</evidence>
<dbReference type="AlphaFoldDB" id="A0A2A2JBB5"/>
<reference evidence="2 3" key="1">
    <citation type="journal article" date="2017" name="Curr. Biol.">
        <title>Genome architecture and evolution of a unichromosomal asexual nematode.</title>
        <authorList>
            <person name="Fradin H."/>
            <person name="Zegar C."/>
            <person name="Gutwein M."/>
            <person name="Lucas J."/>
            <person name="Kovtun M."/>
            <person name="Corcoran D."/>
            <person name="Baugh L.R."/>
            <person name="Kiontke K."/>
            <person name="Gunsalus K."/>
            <person name="Fitch D.H."/>
            <person name="Piano F."/>
        </authorList>
    </citation>
    <scope>NUCLEOTIDE SEQUENCE [LARGE SCALE GENOMIC DNA]</scope>
    <source>
        <strain evidence="2">PF1309</strain>
    </source>
</reference>
<keyword evidence="3" id="KW-1185">Reference proteome</keyword>
<dbReference type="OrthoDB" id="1923775at2759"/>
<dbReference type="InterPro" id="IPR050874">
    <property type="entry name" value="Diverse_PLD-related"/>
</dbReference>
<dbReference type="Gene3D" id="3.30.870.10">
    <property type="entry name" value="Endonuclease Chain A"/>
    <property type="match status" value="1"/>
</dbReference>
<dbReference type="SMART" id="SM00155">
    <property type="entry name" value="PLDc"/>
    <property type="match status" value="1"/>
</dbReference>
<dbReference type="STRING" id="2018661.A0A2A2JBB5"/>
<protein>
    <recommendedName>
        <fullName evidence="1">PLD phosphodiesterase domain-containing protein</fullName>
    </recommendedName>
</protein>
<feature type="domain" description="PLD phosphodiesterase" evidence="1">
    <location>
        <begin position="156"/>
        <end position="182"/>
    </location>
</feature>
<dbReference type="PANTHER" id="PTHR10185">
    <property type="entry name" value="PHOSPHOLIPASE D - RELATED"/>
    <property type="match status" value="1"/>
</dbReference>
<dbReference type="EMBL" id="LIAE01010556">
    <property type="protein sequence ID" value="PAV58914.1"/>
    <property type="molecule type" value="Genomic_DNA"/>
</dbReference>
<dbReference type="CDD" id="cd09107">
    <property type="entry name" value="PLDc_vPLD3_4_5_like_2"/>
    <property type="match status" value="1"/>
</dbReference>
<gene>
    <name evidence="2" type="ORF">WR25_08901</name>
</gene>
<comment type="caution">
    <text evidence="2">The sequence shown here is derived from an EMBL/GenBank/DDBJ whole genome shotgun (WGS) entry which is preliminary data.</text>
</comment>
<evidence type="ECO:0000259" key="1">
    <source>
        <dbReference type="PROSITE" id="PS50035"/>
    </source>
</evidence>
<accession>A0A2A2JBB5</accession>
<dbReference type="PROSITE" id="PS50035">
    <property type="entry name" value="PLD"/>
    <property type="match status" value="1"/>
</dbReference>
<organism evidence="2 3">
    <name type="scientific">Diploscapter pachys</name>
    <dbReference type="NCBI Taxonomy" id="2018661"/>
    <lineage>
        <taxon>Eukaryota</taxon>
        <taxon>Metazoa</taxon>
        <taxon>Ecdysozoa</taxon>
        <taxon>Nematoda</taxon>
        <taxon>Chromadorea</taxon>
        <taxon>Rhabditida</taxon>
        <taxon>Rhabditina</taxon>
        <taxon>Rhabditomorpha</taxon>
        <taxon>Rhabditoidea</taxon>
        <taxon>Rhabditidae</taxon>
        <taxon>Diploscapter</taxon>
    </lineage>
</organism>
<sequence length="253" mass="28728">MDGKQIYDQILATANRGVNFRIAQTYNQGGYAETENLMQASNGRIQVRSLDFKNWWPANLSTPATHETPTFVPQKYGNQAMYITASPPGFKACGREDDLQAMIKILDSAQEYANLAVMDYSPATLYMGDNNNKWLPEFDNAIRRAAFERQYGKIPYARVYHNKYFVTESSAYIGTSNWSPDYWMYTAGIGLVIRNDDTSQSSKLVQQLSSIFERDWNSTYTIPLSMFDDYGNWINGTSTTPRPTTTPKPSTTK</sequence>
<dbReference type="PANTHER" id="PTHR10185:SF12">
    <property type="entry name" value="PLD PHOSPHODIESTERASE DOMAIN-CONTAINING PROTEIN"/>
    <property type="match status" value="1"/>
</dbReference>
<dbReference type="InterPro" id="IPR001736">
    <property type="entry name" value="PLipase_D/transphosphatidylase"/>
</dbReference>
<proteinExistence type="predicted"/>
<dbReference type="GO" id="GO:0003824">
    <property type="term" value="F:catalytic activity"/>
    <property type="evidence" value="ECO:0007669"/>
    <property type="project" value="InterPro"/>
</dbReference>